<organism evidence="2 3">
    <name type="scientific">Gallaecimonas pentaromativorans</name>
    <dbReference type="NCBI Taxonomy" id="584787"/>
    <lineage>
        <taxon>Bacteria</taxon>
        <taxon>Pseudomonadati</taxon>
        <taxon>Pseudomonadota</taxon>
        <taxon>Gammaproteobacteria</taxon>
        <taxon>Enterobacterales</taxon>
        <taxon>Gallaecimonadaceae</taxon>
        <taxon>Gallaecimonas</taxon>
    </lineage>
</organism>
<comment type="caution">
    <text evidence="2">The sequence shown here is derived from an EMBL/GenBank/DDBJ whole genome shotgun (WGS) entry which is preliminary data.</text>
</comment>
<accession>A0A3N1P075</accession>
<sequence length="263" mass="28666">MKYVLFPLTLSAAILAAPSFADTYQTEVSAGYADHTDSHDADVTSLGAKVYLNPVSTDNGPYELNGFLSHSSYLQAGMGFNHNLDTYSIGGRLVTSGDLVLGAHYENFDFDHFKDADSYGIEAGGYLNDGTLLTGYYNRLDWSPFDADTWGARIKSYNPLVGDTGLLLKADINNTNVDRAADVFSASVGADYFYSKQWSTGLAVDYINTKDDAVAYLINGTNDTTYYANTSYWFNPRANVSVGVNKTSGEDGMGWAVKAAYRF</sequence>
<dbReference type="AlphaFoldDB" id="A0A3N1P075"/>
<dbReference type="EMBL" id="RJUL01000018">
    <property type="protein sequence ID" value="ROQ18296.1"/>
    <property type="molecule type" value="Genomic_DNA"/>
</dbReference>
<evidence type="ECO:0000313" key="2">
    <source>
        <dbReference type="EMBL" id="ROQ18296.1"/>
    </source>
</evidence>
<protein>
    <submittedName>
        <fullName evidence="2">Putative general porin</fullName>
    </submittedName>
</protein>
<dbReference type="OrthoDB" id="6271903at2"/>
<gene>
    <name evidence="2" type="ORF">EDC28_1187</name>
</gene>
<dbReference type="Pfam" id="PF16956">
    <property type="entry name" value="Porin_7"/>
    <property type="match status" value="1"/>
</dbReference>
<feature type="signal peptide" evidence="1">
    <location>
        <begin position="1"/>
        <end position="21"/>
    </location>
</feature>
<dbReference type="RefSeq" id="WP_050659012.1">
    <property type="nucleotide sequence ID" value="NZ_JBLXAC010000002.1"/>
</dbReference>
<dbReference type="InterPro" id="IPR031593">
    <property type="entry name" value="Porin_7"/>
</dbReference>
<keyword evidence="1" id="KW-0732">Signal</keyword>
<dbReference type="SUPFAM" id="SSF56935">
    <property type="entry name" value="Porins"/>
    <property type="match status" value="1"/>
</dbReference>
<feature type="chain" id="PRO_5018004241" evidence="1">
    <location>
        <begin position="22"/>
        <end position="263"/>
    </location>
</feature>
<dbReference type="Proteomes" id="UP000268033">
    <property type="component" value="Unassembled WGS sequence"/>
</dbReference>
<reference evidence="2 3" key="1">
    <citation type="submission" date="2018-11" db="EMBL/GenBank/DDBJ databases">
        <title>Genomic Encyclopedia of Type Strains, Phase IV (KMG-IV): sequencing the most valuable type-strain genomes for metagenomic binning, comparative biology and taxonomic classification.</title>
        <authorList>
            <person name="Goeker M."/>
        </authorList>
    </citation>
    <scope>NUCLEOTIDE SEQUENCE [LARGE SCALE GENOMIC DNA]</scope>
    <source>
        <strain evidence="2 3">DSM 21945</strain>
    </source>
</reference>
<proteinExistence type="predicted"/>
<keyword evidence="3" id="KW-1185">Reference proteome</keyword>
<evidence type="ECO:0000313" key="3">
    <source>
        <dbReference type="Proteomes" id="UP000268033"/>
    </source>
</evidence>
<name>A0A3N1P075_9GAMM</name>
<evidence type="ECO:0000256" key="1">
    <source>
        <dbReference type="SAM" id="SignalP"/>
    </source>
</evidence>